<sequence>MEFESVQELVGFIQEQENSDREESLLEKLERQKRLLLKKQELEDCRKMVEVTKTYSEQQKLTYRHQLERANATQKLCHKIDQMKIEVQRVIDRSIEQTLSSAQEQSRRFHLKEEHRDKKRLHICELRGQLDRYEEIARHIRESKGQAMLRAAKATAEEEARKLENVRGERDKLCQAQREREAGEWHESKRELVEIGNLWAKVGLQERENCAIEEKNGLLRAEIVKLTEELEQQRIFEEEEAKRLEEESSQLALTPIKISHVDMGLFKDPNDFPSITNKIEASRRTYENIFKRPEYMELKKFKSEKRVKTRKHSQAGLEKLSREAVNNQLAIVVPRLKIDGVSSKSKGAVSATVSDEGTQSSKVDQPPRKSTSMVEEPVTQPEIPSSKKPTKPSKQVATPAVRRQKLKPEKLDFRESPTPPKETKIVEKSTPTTKKRTSSNVLELTKENVDSMLSSAKRVKKSPVTVVPPKPKNVTIDPKPIQIPVEPEPLSPPAPPSPTPSLPNEEAPPSPVSEVDAAQASPERAEEGDSNSGGSSPPRRPSDAFDGVSLGGSISSLELNDRDSISDLGFDLSPVGSTDESGGGNKRSSSPGMDFDFLNENSPAKPVRVASQKGSQPKKKAAPAEKSSDGFDFLGGGGGGGDDSGGFDFF</sequence>
<comment type="caution">
    <text evidence="3">The sequence shown here is derived from an EMBL/GenBank/DDBJ whole genome shotgun (WGS) entry which is preliminary data.</text>
</comment>
<dbReference type="EMBL" id="JBEHCU010000070">
    <property type="protein sequence ID" value="KAL1404741.1"/>
    <property type="molecule type" value="Genomic_DNA"/>
</dbReference>
<evidence type="ECO:0000256" key="1">
    <source>
        <dbReference type="SAM" id="Coils"/>
    </source>
</evidence>
<proteinExistence type="predicted"/>
<accession>A0ABD1DYC6</accession>
<protein>
    <submittedName>
        <fullName evidence="3">Uncharacterized protein</fullName>
    </submittedName>
</protein>
<evidence type="ECO:0000313" key="4">
    <source>
        <dbReference type="Proteomes" id="UP001562425"/>
    </source>
</evidence>
<dbReference type="AlphaFoldDB" id="A0ABD1DYC6"/>
<organism evidence="3 4">
    <name type="scientific">Culex pipiens pipiens</name>
    <name type="common">Northern house mosquito</name>
    <dbReference type="NCBI Taxonomy" id="38569"/>
    <lineage>
        <taxon>Eukaryota</taxon>
        <taxon>Metazoa</taxon>
        <taxon>Ecdysozoa</taxon>
        <taxon>Arthropoda</taxon>
        <taxon>Hexapoda</taxon>
        <taxon>Insecta</taxon>
        <taxon>Pterygota</taxon>
        <taxon>Neoptera</taxon>
        <taxon>Endopterygota</taxon>
        <taxon>Diptera</taxon>
        <taxon>Nematocera</taxon>
        <taxon>Culicoidea</taxon>
        <taxon>Culicidae</taxon>
        <taxon>Culicinae</taxon>
        <taxon>Culicini</taxon>
        <taxon>Culex</taxon>
        <taxon>Culex</taxon>
    </lineage>
</organism>
<reference evidence="3 4" key="1">
    <citation type="submission" date="2024-05" db="EMBL/GenBank/DDBJ databases">
        <title>Culex pipiens pipiens assembly and annotation.</title>
        <authorList>
            <person name="Alout H."/>
            <person name="Durand T."/>
        </authorList>
    </citation>
    <scope>NUCLEOTIDE SEQUENCE [LARGE SCALE GENOMIC DNA]</scope>
    <source>
        <strain evidence="3">HA-2024</strain>
        <tissue evidence="3">Whole body</tissue>
    </source>
</reference>
<evidence type="ECO:0000313" key="3">
    <source>
        <dbReference type="EMBL" id="KAL1404741.1"/>
    </source>
</evidence>
<feature type="coiled-coil region" evidence="1">
    <location>
        <begin position="146"/>
        <end position="176"/>
    </location>
</feature>
<feature type="compositionally biased region" description="Pro residues" evidence="2">
    <location>
        <begin position="486"/>
        <end position="511"/>
    </location>
</feature>
<keyword evidence="1" id="KW-0175">Coiled coil</keyword>
<keyword evidence="4" id="KW-1185">Reference proteome</keyword>
<feature type="region of interest" description="Disordered" evidence="2">
    <location>
        <begin position="343"/>
        <end position="650"/>
    </location>
</feature>
<evidence type="ECO:0000256" key="2">
    <source>
        <dbReference type="SAM" id="MobiDB-lite"/>
    </source>
</evidence>
<feature type="compositionally biased region" description="Polar residues" evidence="2">
    <location>
        <begin position="575"/>
        <end position="591"/>
    </location>
</feature>
<feature type="compositionally biased region" description="Polar residues" evidence="2">
    <location>
        <begin position="351"/>
        <end position="373"/>
    </location>
</feature>
<name>A0ABD1DYC6_CULPP</name>
<feature type="coiled-coil region" evidence="1">
    <location>
        <begin position="12"/>
        <end position="39"/>
    </location>
</feature>
<dbReference type="Proteomes" id="UP001562425">
    <property type="component" value="Unassembled WGS sequence"/>
</dbReference>
<feature type="compositionally biased region" description="Gly residues" evidence="2">
    <location>
        <begin position="633"/>
        <end position="644"/>
    </location>
</feature>
<gene>
    <name evidence="3" type="ORF">pipiens_005243</name>
</gene>
<feature type="compositionally biased region" description="Basic and acidic residues" evidence="2">
    <location>
        <begin position="406"/>
        <end position="427"/>
    </location>
</feature>